<evidence type="ECO:0000259" key="5">
    <source>
        <dbReference type="Pfam" id="PF00501"/>
    </source>
</evidence>
<dbReference type="EMBL" id="BBMR01000002">
    <property type="protein sequence ID" value="GAL17744.1"/>
    <property type="molecule type" value="Genomic_DNA"/>
</dbReference>
<dbReference type="OrthoDB" id="9803968at2"/>
<keyword evidence="8" id="KW-1185">Reference proteome</keyword>
<dbReference type="Proteomes" id="UP000029228">
    <property type="component" value="Unassembled WGS sequence"/>
</dbReference>
<dbReference type="PANTHER" id="PTHR42921:SF1">
    <property type="entry name" value="ACETOACETYL-COA SYNTHETASE"/>
    <property type="match status" value="1"/>
</dbReference>
<name>A0A090RU39_9VIBR</name>
<organism evidence="7 8">
    <name type="scientific">Vibrio maritimus</name>
    <dbReference type="NCBI Taxonomy" id="990268"/>
    <lineage>
        <taxon>Bacteria</taxon>
        <taxon>Pseudomonadati</taxon>
        <taxon>Pseudomonadota</taxon>
        <taxon>Gammaproteobacteria</taxon>
        <taxon>Vibrionales</taxon>
        <taxon>Vibrionaceae</taxon>
        <taxon>Vibrio</taxon>
    </lineage>
</organism>
<evidence type="ECO:0000256" key="2">
    <source>
        <dbReference type="ARBA" id="ARBA00022598"/>
    </source>
</evidence>
<evidence type="ECO:0000313" key="7">
    <source>
        <dbReference type="EMBL" id="GAL17744.1"/>
    </source>
</evidence>
<dbReference type="InterPro" id="IPR000873">
    <property type="entry name" value="AMP-dep_synth/lig_dom"/>
</dbReference>
<proteinExistence type="inferred from homology"/>
<protein>
    <submittedName>
        <fullName evidence="7">Acetoacetyl-CoA synthetase</fullName>
        <ecNumber evidence="7">6.2.1.16</ecNumber>
    </submittedName>
</protein>
<evidence type="ECO:0000256" key="4">
    <source>
        <dbReference type="ARBA" id="ARBA00022840"/>
    </source>
</evidence>
<dbReference type="AlphaFoldDB" id="A0A090RU39"/>
<dbReference type="Gene3D" id="3.30.300.30">
    <property type="match status" value="1"/>
</dbReference>
<dbReference type="GO" id="GO:0006629">
    <property type="term" value="P:lipid metabolic process"/>
    <property type="evidence" value="ECO:0007669"/>
    <property type="project" value="InterPro"/>
</dbReference>
<dbReference type="PROSITE" id="PS00455">
    <property type="entry name" value="AMP_BINDING"/>
    <property type="match status" value="1"/>
</dbReference>
<dbReference type="Pfam" id="PF00501">
    <property type="entry name" value="AMP-binding"/>
    <property type="match status" value="1"/>
</dbReference>
<keyword evidence="3" id="KW-0547">Nucleotide-binding</keyword>
<dbReference type="Gene3D" id="3.40.50.12780">
    <property type="entry name" value="N-terminal domain of ligase-like"/>
    <property type="match status" value="1"/>
</dbReference>
<dbReference type="GO" id="GO:0005524">
    <property type="term" value="F:ATP binding"/>
    <property type="evidence" value="ECO:0007669"/>
    <property type="project" value="UniProtKB-KW"/>
</dbReference>
<dbReference type="InterPro" id="IPR042099">
    <property type="entry name" value="ANL_N_sf"/>
</dbReference>
<reference evidence="7 8" key="1">
    <citation type="submission" date="2014-09" db="EMBL/GenBank/DDBJ databases">
        <title>Vibrio maritimus JCM 19235. (C45) whole genome shotgun sequence.</title>
        <authorList>
            <person name="Sawabe T."/>
            <person name="Meirelles P."/>
            <person name="Nakanishi M."/>
            <person name="Sayaka M."/>
            <person name="Hattori M."/>
            <person name="Ohkuma M."/>
        </authorList>
    </citation>
    <scope>NUCLEOTIDE SEQUENCE [LARGE SCALE GENOMIC DNA]</scope>
    <source>
        <strain evidence="8">JCM19235</strain>
    </source>
</reference>
<dbReference type="PANTHER" id="PTHR42921">
    <property type="entry name" value="ACETOACETYL-COA SYNTHETASE"/>
    <property type="match status" value="1"/>
</dbReference>
<gene>
    <name evidence="7" type="ORF">JCM19235_6297</name>
</gene>
<evidence type="ECO:0000256" key="3">
    <source>
        <dbReference type="ARBA" id="ARBA00022741"/>
    </source>
</evidence>
<keyword evidence="2 7" id="KW-0436">Ligase</keyword>
<dbReference type="InterPro" id="IPR045851">
    <property type="entry name" value="AMP-bd_C_sf"/>
</dbReference>
<evidence type="ECO:0000259" key="6">
    <source>
        <dbReference type="Pfam" id="PF13193"/>
    </source>
</evidence>
<evidence type="ECO:0000256" key="1">
    <source>
        <dbReference type="ARBA" id="ARBA00006432"/>
    </source>
</evidence>
<dbReference type="Pfam" id="PF13193">
    <property type="entry name" value="AMP-binding_C"/>
    <property type="match status" value="1"/>
</dbReference>
<feature type="domain" description="AMP-binding enzyme C-terminal" evidence="6">
    <location>
        <begin position="563"/>
        <end position="635"/>
    </location>
</feature>
<evidence type="ECO:0000313" key="8">
    <source>
        <dbReference type="Proteomes" id="UP000029228"/>
    </source>
</evidence>
<comment type="caution">
    <text evidence="7">The sequence shown here is derived from an EMBL/GenBank/DDBJ whole genome shotgun (WGS) entry which is preliminary data.</text>
</comment>
<dbReference type="NCBIfam" id="TIGR01217">
    <property type="entry name" value="ac_ac_CoA_syn"/>
    <property type="match status" value="1"/>
</dbReference>
<dbReference type="SUPFAM" id="SSF56801">
    <property type="entry name" value="Acetyl-CoA synthetase-like"/>
    <property type="match status" value="1"/>
</dbReference>
<dbReference type="GO" id="GO:0030729">
    <property type="term" value="F:acetoacetate-CoA ligase activity"/>
    <property type="evidence" value="ECO:0007669"/>
    <property type="project" value="UniProtKB-EC"/>
</dbReference>
<comment type="similarity">
    <text evidence="1">Belongs to the ATP-dependent AMP-binding enzyme family.</text>
</comment>
<sequence>MLTHPNLNPPMWIPDANKASKSLLQQFINQLDLEGSTPIDYQKLHQWSLDNAEQFWERVWDFCGVIGSKQGPIATLGDAAWGALVPARDTIWFLKSRLNYAENLLAYRDKNGESLAIIFQNEQGYTAQLSWRELQDQVSQMQQWLIEVNVGEGDVVAGYLPHSPHAVIAMLAATSLGAIWTSTSPDFGAESVIERFGQVKPKVLFGVDGYQFGGKSFSMNEKNQAICHAIDSITHICTIGYQHLGQQEPLKESAEIVKSDKANHVDWNAIFTHYEKQPLRFNRVAFNSPLFILYSSGTTGKPKCIVHSVGGITLNHLKEHKLHCDIRSDDRVFYYTTCGWMMWNWHVSALASGATLVIYDGNPVYPSVEVLWDLAERSSVTLFGTAAKYLEAIEKNGSIPNKKFALTHLKTLCSTGSVLYPEQFDYVYQAIKSDLHLASISGGTDICGCFVLGNPISPVYRGECQAPGLGLDVNVFNANGKSVSEERGELVCLNSFPNQPIGFWNDDGERYHNAYWANFEQCWSHGDDVLKTVNGGMRFFGRSDATLNPGGVRIGTAEIYQQVNQLDDIVDSIAVGRTHLGDERIVLFVQLSPAAVLNESLRDSIKQQLKTHCSPRHVPAEIYAISEIPKTKSGKLVELAVKQVLHGKEVNNKGAIANPHVLDEVAEFAHCV</sequence>
<dbReference type="InterPro" id="IPR020845">
    <property type="entry name" value="AMP-binding_CS"/>
</dbReference>
<keyword evidence="4" id="KW-0067">ATP-binding</keyword>
<feature type="domain" description="AMP-dependent synthetase/ligase" evidence="5">
    <location>
        <begin position="111"/>
        <end position="491"/>
    </location>
</feature>
<dbReference type="NCBIfam" id="NF002937">
    <property type="entry name" value="PRK03584.1"/>
    <property type="match status" value="1"/>
</dbReference>
<dbReference type="InterPro" id="IPR025110">
    <property type="entry name" value="AMP-bd_C"/>
</dbReference>
<dbReference type="EC" id="6.2.1.16" evidence="7"/>
<accession>A0A090RU39</accession>
<dbReference type="InterPro" id="IPR005914">
    <property type="entry name" value="Acac_CoA_synth"/>
</dbReference>
<dbReference type="STRING" id="990268.JCM19235_6297"/>